<dbReference type="InterPro" id="IPR016181">
    <property type="entry name" value="Acyl_CoA_acyltransferase"/>
</dbReference>
<sequence length="169" mass="18008">MTDVLELKRLTLQPVSADDTDFLITHWSDPIIRRFLFDGTPAVPDDIGAAITASTFATVGYGLWLIRQPDCPPVGAVGLRPLENLGPEVFYSLLPTSWGNGYATEAAGGVIDYALGGLGIAAVYAEVDAGNTASAAVIERLRMTPVATVRGAFGPMTRYRKIHSRGDAQ</sequence>
<protein>
    <submittedName>
        <fullName evidence="2">GNAT family N-acetyltransferase</fullName>
    </submittedName>
</protein>
<dbReference type="PANTHER" id="PTHR43792">
    <property type="entry name" value="GNAT FAMILY, PUTATIVE (AFU_ORTHOLOGUE AFUA_3G00765)-RELATED-RELATED"/>
    <property type="match status" value="1"/>
</dbReference>
<dbReference type="InterPro" id="IPR051531">
    <property type="entry name" value="N-acetyltransferase"/>
</dbReference>
<organism evidence="2 3">
    <name type="scientific">Mycobacterium lentiflavum</name>
    <dbReference type="NCBI Taxonomy" id="141349"/>
    <lineage>
        <taxon>Bacteria</taxon>
        <taxon>Bacillati</taxon>
        <taxon>Actinomycetota</taxon>
        <taxon>Actinomycetes</taxon>
        <taxon>Mycobacteriales</taxon>
        <taxon>Mycobacteriaceae</taxon>
        <taxon>Mycobacterium</taxon>
        <taxon>Mycobacterium simiae complex</taxon>
    </lineage>
</organism>
<proteinExistence type="predicted"/>
<dbReference type="InterPro" id="IPR000182">
    <property type="entry name" value="GNAT_dom"/>
</dbReference>
<gene>
    <name evidence="2" type="ORF">MJO58_24540</name>
</gene>
<dbReference type="SUPFAM" id="SSF55729">
    <property type="entry name" value="Acyl-CoA N-acyltransferases (Nat)"/>
    <property type="match status" value="1"/>
</dbReference>
<dbReference type="PANTHER" id="PTHR43792:SF1">
    <property type="entry name" value="N-ACETYLTRANSFERASE DOMAIN-CONTAINING PROTEIN"/>
    <property type="match status" value="1"/>
</dbReference>
<dbReference type="Proteomes" id="UP001055171">
    <property type="component" value="Chromosome"/>
</dbReference>
<name>A0ABY3UR55_MYCLN</name>
<dbReference type="Gene3D" id="3.40.630.30">
    <property type="match status" value="1"/>
</dbReference>
<dbReference type="PROSITE" id="PS51186">
    <property type="entry name" value="GNAT"/>
    <property type="match status" value="1"/>
</dbReference>
<evidence type="ECO:0000259" key="1">
    <source>
        <dbReference type="PROSITE" id="PS51186"/>
    </source>
</evidence>
<dbReference type="EMBL" id="CP092423">
    <property type="protein sequence ID" value="ULP41945.1"/>
    <property type="molecule type" value="Genomic_DNA"/>
</dbReference>
<keyword evidence="3" id="KW-1185">Reference proteome</keyword>
<dbReference type="Pfam" id="PF13302">
    <property type="entry name" value="Acetyltransf_3"/>
    <property type="match status" value="1"/>
</dbReference>
<feature type="domain" description="N-acetyltransferase" evidence="1">
    <location>
        <begin position="2"/>
        <end position="169"/>
    </location>
</feature>
<accession>A0ABY3UR55</accession>
<dbReference type="RefSeq" id="WP_239721288.1">
    <property type="nucleotide sequence ID" value="NZ_CP092423.2"/>
</dbReference>
<reference evidence="2" key="1">
    <citation type="submission" date="2022-08" db="EMBL/GenBank/DDBJ databases">
        <title>Complete genome sequence of 14 non-tuberculosis mycobacteria type-strains.</title>
        <authorList>
            <person name="Igarashi Y."/>
            <person name="Osugi A."/>
            <person name="Mitarai S."/>
        </authorList>
    </citation>
    <scope>NUCLEOTIDE SEQUENCE</scope>
    <source>
        <strain evidence="2">ATCC 51985</strain>
    </source>
</reference>
<evidence type="ECO:0000313" key="2">
    <source>
        <dbReference type="EMBL" id="ULP41945.1"/>
    </source>
</evidence>
<evidence type="ECO:0000313" key="3">
    <source>
        <dbReference type="Proteomes" id="UP001055171"/>
    </source>
</evidence>